<dbReference type="Proteomes" id="UP001458880">
    <property type="component" value="Unassembled WGS sequence"/>
</dbReference>
<proteinExistence type="predicted"/>
<accession>A0AAW1IAV5</accession>
<evidence type="ECO:0000256" key="1">
    <source>
        <dbReference type="SAM" id="MobiDB-lite"/>
    </source>
</evidence>
<comment type="caution">
    <text evidence="2">The sequence shown here is derived from an EMBL/GenBank/DDBJ whole genome shotgun (WGS) entry which is preliminary data.</text>
</comment>
<keyword evidence="3" id="KW-1185">Reference proteome</keyword>
<protein>
    <submittedName>
        <fullName evidence="2">Uncharacterized protein</fullName>
    </submittedName>
</protein>
<organism evidence="2 3">
    <name type="scientific">Popillia japonica</name>
    <name type="common">Japanese beetle</name>
    <dbReference type="NCBI Taxonomy" id="7064"/>
    <lineage>
        <taxon>Eukaryota</taxon>
        <taxon>Metazoa</taxon>
        <taxon>Ecdysozoa</taxon>
        <taxon>Arthropoda</taxon>
        <taxon>Hexapoda</taxon>
        <taxon>Insecta</taxon>
        <taxon>Pterygota</taxon>
        <taxon>Neoptera</taxon>
        <taxon>Endopterygota</taxon>
        <taxon>Coleoptera</taxon>
        <taxon>Polyphaga</taxon>
        <taxon>Scarabaeiformia</taxon>
        <taxon>Scarabaeidae</taxon>
        <taxon>Rutelinae</taxon>
        <taxon>Popillia</taxon>
    </lineage>
</organism>
<dbReference type="InterPro" id="IPR036397">
    <property type="entry name" value="RNaseH_sf"/>
</dbReference>
<feature type="region of interest" description="Disordered" evidence="1">
    <location>
        <begin position="102"/>
        <end position="129"/>
    </location>
</feature>
<sequence>MNRLLADNATYFQNEKFKTTLSQQNIEEVTKFLRLLTHEHHEDWVRHVQSVEDFINHTPHTVTEECPAYLMNRRMPPTPWDPFPEEADDYDTRVQRVREKLMNRRMPPTPWDQKKPMIMIPESNESVKS</sequence>
<dbReference type="SUPFAM" id="SSF53098">
    <property type="entry name" value="Ribonuclease H-like"/>
    <property type="match status" value="1"/>
</dbReference>
<dbReference type="Gene3D" id="3.30.420.10">
    <property type="entry name" value="Ribonuclease H-like superfamily/Ribonuclease H"/>
    <property type="match status" value="1"/>
</dbReference>
<evidence type="ECO:0000313" key="2">
    <source>
        <dbReference type="EMBL" id="KAK9686282.1"/>
    </source>
</evidence>
<evidence type="ECO:0000313" key="3">
    <source>
        <dbReference type="Proteomes" id="UP001458880"/>
    </source>
</evidence>
<dbReference type="GO" id="GO:0003676">
    <property type="term" value="F:nucleic acid binding"/>
    <property type="evidence" value="ECO:0007669"/>
    <property type="project" value="InterPro"/>
</dbReference>
<dbReference type="EMBL" id="JASPKY010000717">
    <property type="protein sequence ID" value="KAK9686282.1"/>
    <property type="molecule type" value="Genomic_DNA"/>
</dbReference>
<gene>
    <name evidence="2" type="ORF">QE152_g37311</name>
</gene>
<dbReference type="AlphaFoldDB" id="A0AAW1IAV5"/>
<dbReference type="InterPro" id="IPR012337">
    <property type="entry name" value="RNaseH-like_sf"/>
</dbReference>
<name>A0AAW1IAV5_POPJA</name>
<reference evidence="2 3" key="1">
    <citation type="journal article" date="2024" name="BMC Genomics">
        <title>De novo assembly and annotation of Popillia japonica's genome with initial clues to its potential as an invasive pest.</title>
        <authorList>
            <person name="Cucini C."/>
            <person name="Boschi S."/>
            <person name="Funari R."/>
            <person name="Cardaioli E."/>
            <person name="Iannotti N."/>
            <person name="Marturano G."/>
            <person name="Paoli F."/>
            <person name="Bruttini M."/>
            <person name="Carapelli A."/>
            <person name="Frati F."/>
            <person name="Nardi F."/>
        </authorList>
    </citation>
    <scope>NUCLEOTIDE SEQUENCE [LARGE SCALE GENOMIC DNA]</scope>
    <source>
        <strain evidence="2">DMR45628</strain>
    </source>
</reference>